<dbReference type="AlphaFoldDB" id="A0ABD1KB77"/>
<evidence type="ECO:0000256" key="7">
    <source>
        <dbReference type="ARBA" id="ARBA00023040"/>
    </source>
</evidence>
<keyword evidence="9" id="KW-1015">Disulfide bond</keyword>
<comment type="similarity">
    <text evidence="13">Belongs to the G-protein coupled receptor 1 family.</text>
</comment>
<dbReference type="EMBL" id="JBHFQA010000007">
    <property type="protein sequence ID" value="KAL2096419.1"/>
    <property type="molecule type" value="Genomic_DNA"/>
</dbReference>
<dbReference type="Gene3D" id="1.20.1070.10">
    <property type="entry name" value="Rhodopsin 7-helix transmembrane proteins"/>
    <property type="match status" value="1"/>
</dbReference>
<keyword evidence="2 14" id="KW-1003">Cell membrane</keyword>
<feature type="domain" description="G-protein coupled receptors family 1 profile" evidence="15">
    <location>
        <begin position="55"/>
        <end position="304"/>
    </location>
</feature>
<dbReference type="PROSITE" id="PS00237">
    <property type="entry name" value="G_PROTEIN_RECEP_F1_1"/>
    <property type="match status" value="1"/>
</dbReference>
<evidence type="ECO:0000256" key="14">
    <source>
        <dbReference type="RuleBase" id="RU363047"/>
    </source>
</evidence>
<evidence type="ECO:0000256" key="4">
    <source>
        <dbReference type="ARBA" id="ARBA00022692"/>
    </source>
</evidence>
<evidence type="ECO:0000256" key="6">
    <source>
        <dbReference type="ARBA" id="ARBA00022989"/>
    </source>
</evidence>
<organism evidence="16 17">
    <name type="scientific">Coilia grayii</name>
    <name type="common">Gray's grenadier anchovy</name>
    <dbReference type="NCBI Taxonomy" id="363190"/>
    <lineage>
        <taxon>Eukaryota</taxon>
        <taxon>Metazoa</taxon>
        <taxon>Chordata</taxon>
        <taxon>Craniata</taxon>
        <taxon>Vertebrata</taxon>
        <taxon>Euteleostomi</taxon>
        <taxon>Actinopterygii</taxon>
        <taxon>Neopterygii</taxon>
        <taxon>Teleostei</taxon>
        <taxon>Clupei</taxon>
        <taxon>Clupeiformes</taxon>
        <taxon>Clupeoidei</taxon>
        <taxon>Engraulidae</taxon>
        <taxon>Coilinae</taxon>
        <taxon>Coilia</taxon>
    </lineage>
</organism>
<evidence type="ECO:0000256" key="12">
    <source>
        <dbReference type="ARBA" id="ARBA00023224"/>
    </source>
</evidence>
<keyword evidence="17" id="KW-1185">Reference proteome</keyword>
<evidence type="ECO:0000256" key="13">
    <source>
        <dbReference type="RuleBase" id="RU000688"/>
    </source>
</evidence>
<evidence type="ECO:0000256" key="9">
    <source>
        <dbReference type="ARBA" id="ARBA00023157"/>
    </source>
</evidence>
<feature type="transmembrane region" description="Helical" evidence="14">
    <location>
        <begin position="284"/>
        <end position="306"/>
    </location>
</feature>
<keyword evidence="7 13" id="KW-0297">G-protein coupled receptor</keyword>
<evidence type="ECO:0000256" key="3">
    <source>
        <dbReference type="ARBA" id="ARBA00022606"/>
    </source>
</evidence>
<comment type="subcellular location">
    <subcellularLocation>
        <location evidence="1 14">Cell membrane</location>
        <topology evidence="1 14">Multi-pass membrane protein</topology>
    </subcellularLocation>
</comment>
<dbReference type="PRINTS" id="PR00237">
    <property type="entry name" value="GPCRRHODOPSN"/>
</dbReference>
<dbReference type="SUPFAM" id="SSF81321">
    <property type="entry name" value="Family A G protein-coupled receptor-like"/>
    <property type="match status" value="1"/>
</dbReference>
<dbReference type="PANTHER" id="PTHR26451">
    <property type="entry name" value="G_PROTEIN_RECEP_F1_2 DOMAIN-CONTAINING PROTEIN"/>
    <property type="match status" value="1"/>
</dbReference>
<evidence type="ECO:0000256" key="2">
    <source>
        <dbReference type="ARBA" id="ARBA00022475"/>
    </source>
</evidence>
<dbReference type="GO" id="GO:0005886">
    <property type="term" value="C:plasma membrane"/>
    <property type="evidence" value="ECO:0007669"/>
    <property type="project" value="UniProtKB-SubCell"/>
</dbReference>
<protein>
    <recommendedName>
        <fullName evidence="14">Olfactory receptor</fullName>
    </recommendedName>
</protein>
<dbReference type="Pfam" id="PF13853">
    <property type="entry name" value="7tm_4"/>
    <property type="match status" value="1"/>
</dbReference>
<keyword evidence="5 14" id="KW-0552">Olfaction</keyword>
<evidence type="ECO:0000256" key="11">
    <source>
        <dbReference type="ARBA" id="ARBA00023180"/>
    </source>
</evidence>
<evidence type="ECO:0000313" key="17">
    <source>
        <dbReference type="Proteomes" id="UP001591681"/>
    </source>
</evidence>
<evidence type="ECO:0000256" key="8">
    <source>
        <dbReference type="ARBA" id="ARBA00023136"/>
    </source>
</evidence>
<evidence type="ECO:0000313" key="16">
    <source>
        <dbReference type="EMBL" id="KAL2096419.1"/>
    </source>
</evidence>
<keyword evidence="4 13" id="KW-0812">Transmembrane</keyword>
<feature type="transmembrane region" description="Helical" evidence="14">
    <location>
        <begin position="74"/>
        <end position="100"/>
    </location>
</feature>
<keyword evidence="8 14" id="KW-0472">Membrane</keyword>
<sequence length="339" mass="39065">MCLCITCILLYVLCKNMQNSTQISFVILTAYTDVGHVKYFYFTILLALYVCIIFANVLLITIIYMDRALHEPMYLFLCSLCVNELYGSIGLFPCLLTNLISNNHEIHLTYCYLQIYCLYTYGAFEFCNLAIMSYDRYLSICYPLQYNNIMTLNRVCFLIVFAWLFSFSPVVVTLSLSAHLRLCGNIMEKVWCDNFLLVRQSCTDTTVVNMYGLSMTVFAIAVPLVLILYSYIRIFKITLRSSNGPNKKSLNTCVPHIVSLLNFSIGCSFEIFQSRVKLNMPPTLRIIISVYFLMIPPLVNPIMFGLKLTKIRDASKKFFQQVILLKFRACTITDNMYAK</sequence>
<reference evidence="16 17" key="1">
    <citation type="submission" date="2024-09" db="EMBL/GenBank/DDBJ databases">
        <title>A chromosome-level genome assembly of Gray's grenadier anchovy, Coilia grayii.</title>
        <authorList>
            <person name="Fu Z."/>
        </authorList>
    </citation>
    <scope>NUCLEOTIDE SEQUENCE [LARGE SCALE GENOMIC DNA]</scope>
    <source>
        <strain evidence="16">G4</strain>
        <tissue evidence="16">Muscle</tissue>
    </source>
</reference>
<proteinExistence type="inferred from homology"/>
<dbReference type="PRINTS" id="PR00245">
    <property type="entry name" value="OLFACTORYR"/>
</dbReference>
<name>A0ABD1KB77_9TELE</name>
<keyword evidence="11" id="KW-0325">Glycoprotein</keyword>
<feature type="transmembrane region" description="Helical" evidence="14">
    <location>
        <begin position="155"/>
        <end position="178"/>
    </location>
</feature>
<dbReference type="PANTHER" id="PTHR26451:SF885">
    <property type="entry name" value="OLFACTORY RECEPTOR"/>
    <property type="match status" value="1"/>
</dbReference>
<keyword evidence="6 14" id="KW-1133">Transmembrane helix</keyword>
<dbReference type="GO" id="GO:0007608">
    <property type="term" value="P:sensory perception of smell"/>
    <property type="evidence" value="ECO:0007669"/>
    <property type="project" value="UniProtKB-KW"/>
</dbReference>
<dbReference type="PROSITE" id="PS50262">
    <property type="entry name" value="G_PROTEIN_RECEP_F1_2"/>
    <property type="match status" value="1"/>
</dbReference>
<dbReference type="InterPro" id="IPR000725">
    <property type="entry name" value="Olfact_rcpt"/>
</dbReference>
<feature type="transmembrane region" description="Helical" evidence="14">
    <location>
        <begin position="38"/>
        <end position="62"/>
    </location>
</feature>
<evidence type="ECO:0000256" key="10">
    <source>
        <dbReference type="ARBA" id="ARBA00023170"/>
    </source>
</evidence>
<feature type="transmembrane region" description="Helical" evidence="14">
    <location>
        <begin position="210"/>
        <end position="232"/>
    </location>
</feature>
<keyword evidence="12 13" id="KW-0807">Transducer</keyword>
<dbReference type="InterPro" id="IPR052921">
    <property type="entry name" value="GPCR1_Superfamily_Member"/>
</dbReference>
<feature type="transmembrane region" description="Helical" evidence="14">
    <location>
        <begin position="253"/>
        <end position="272"/>
    </location>
</feature>
<dbReference type="Proteomes" id="UP001591681">
    <property type="component" value="Unassembled WGS sequence"/>
</dbReference>
<comment type="caution">
    <text evidence="16">The sequence shown here is derived from an EMBL/GenBank/DDBJ whole genome shotgun (WGS) entry which is preliminary data.</text>
</comment>
<keyword evidence="3 14" id="KW-0716">Sensory transduction</keyword>
<dbReference type="InterPro" id="IPR017452">
    <property type="entry name" value="GPCR_Rhodpsn_7TM"/>
</dbReference>
<dbReference type="InterPro" id="IPR000276">
    <property type="entry name" value="GPCR_Rhodpsn"/>
</dbReference>
<evidence type="ECO:0000256" key="5">
    <source>
        <dbReference type="ARBA" id="ARBA00022725"/>
    </source>
</evidence>
<dbReference type="FunFam" id="1.20.1070.10:FF:000024">
    <property type="entry name" value="Olfactory receptor"/>
    <property type="match status" value="1"/>
</dbReference>
<feature type="transmembrane region" description="Helical" evidence="14">
    <location>
        <begin position="112"/>
        <end position="134"/>
    </location>
</feature>
<evidence type="ECO:0000256" key="1">
    <source>
        <dbReference type="ARBA" id="ARBA00004651"/>
    </source>
</evidence>
<evidence type="ECO:0000259" key="15">
    <source>
        <dbReference type="PROSITE" id="PS50262"/>
    </source>
</evidence>
<gene>
    <name evidence="16" type="ORF">ACEWY4_008567</name>
</gene>
<accession>A0ABD1KB77</accession>
<dbReference type="GO" id="GO:0004930">
    <property type="term" value="F:G protein-coupled receptor activity"/>
    <property type="evidence" value="ECO:0007669"/>
    <property type="project" value="UniProtKB-KW"/>
</dbReference>
<keyword evidence="10 13" id="KW-0675">Receptor</keyword>